<name>A0A938Y1S8_9BACL</name>
<accession>A0A938Y1S8</accession>
<feature type="transmembrane region" description="Helical" evidence="7">
    <location>
        <begin position="42"/>
        <end position="64"/>
    </location>
</feature>
<feature type="transmembrane region" description="Helical" evidence="7">
    <location>
        <begin position="229"/>
        <end position="246"/>
    </location>
</feature>
<dbReference type="RefSeq" id="WP_204517325.1">
    <property type="nucleotide sequence ID" value="NZ_BAABIN010000038.1"/>
</dbReference>
<reference evidence="9" key="1">
    <citation type="submission" date="2021-01" db="EMBL/GenBank/DDBJ databases">
        <title>Genomic Encyclopedia of Type Strains, Phase IV (KMG-IV): sequencing the most valuable type-strain genomes for metagenomic binning, comparative biology and taxonomic classification.</title>
        <authorList>
            <person name="Goeker M."/>
        </authorList>
    </citation>
    <scope>NUCLEOTIDE SEQUENCE</scope>
    <source>
        <strain evidence="9">DSM 25523</strain>
    </source>
</reference>
<evidence type="ECO:0000256" key="5">
    <source>
        <dbReference type="ARBA" id="ARBA00022989"/>
    </source>
</evidence>
<feature type="transmembrane region" description="Helical" evidence="7">
    <location>
        <begin position="334"/>
        <end position="357"/>
    </location>
</feature>
<sequence>MTARKTSRFWFLTAAATGVMLNPLNSSMISLALNRIQTDFQLSFSTVSWLISAFYLSSVIAQPIIGKLGDHFGKKFVFMCGLLLVAISALGAPWAPTFMLLLVMRLLQSVGSSAIYPAAMGLVRGHIRERQASALAVISVFTSATAALGPTIGGILVDFGDWPAIFIINFPVVLLSVILGMIYFPRDERSSHKEPLTRVLRDLDIPGILLFAAGMALLVWFLLSLTVKLHPLSGIGGAVLLGVFIWREWNVEHAFIDIRMFQTNQSLGLVMVQFIMLNIFNYALFFGLPSYFQDELHFTVKASGYMMLLLSGFSMLITLFAGRWVDRSGFKKPLVAGTLCMLVGAILLATLFVSASIPVMACILALVGISYGLGNISLQAAMVQLTPPGMIGTTSGLFQASRYMGSILSSVALGLVFSHQISAAHFRVLAYILIAVSVFSCLVNMKLREAKPGLQTS</sequence>
<keyword evidence="10" id="KW-1185">Reference proteome</keyword>
<proteinExistence type="predicted"/>
<gene>
    <name evidence="9" type="ORF">JOD01_001200</name>
</gene>
<keyword evidence="5 7" id="KW-1133">Transmembrane helix</keyword>
<evidence type="ECO:0000313" key="10">
    <source>
        <dbReference type="Proteomes" id="UP000717624"/>
    </source>
</evidence>
<keyword evidence="4 7" id="KW-0812">Transmembrane</keyword>
<evidence type="ECO:0000256" key="6">
    <source>
        <dbReference type="ARBA" id="ARBA00023136"/>
    </source>
</evidence>
<dbReference type="PROSITE" id="PS50850">
    <property type="entry name" value="MFS"/>
    <property type="match status" value="1"/>
</dbReference>
<feature type="transmembrane region" description="Helical" evidence="7">
    <location>
        <begin position="428"/>
        <end position="447"/>
    </location>
</feature>
<feature type="transmembrane region" description="Helical" evidence="7">
    <location>
        <begin position="205"/>
        <end position="223"/>
    </location>
</feature>
<feature type="transmembrane region" description="Helical" evidence="7">
    <location>
        <begin position="135"/>
        <end position="156"/>
    </location>
</feature>
<dbReference type="AlphaFoldDB" id="A0A938Y1S8"/>
<dbReference type="GO" id="GO:0005886">
    <property type="term" value="C:plasma membrane"/>
    <property type="evidence" value="ECO:0007669"/>
    <property type="project" value="UniProtKB-SubCell"/>
</dbReference>
<evidence type="ECO:0000256" key="2">
    <source>
        <dbReference type="ARBA" id="ARBA00022448"/>
    </source>
</evidence>
<dbReference type="InterPro" id="IPR020846">
    <property type="entry name" value="MFS_dom"/>
</dbReference>
<evidence type="ECO:0000256" key="4">
    <source>
        <dbReference type="ARBA" id="ARBA00022692"/>
    </source>
</evidence>
<comment type="subcellular location">
    <subcellularLocation>
        <location evidence="1">Cell membrane</location>
        <topology evidence="1">Multi-pass membrane protein</topology>
    </subcellularLocation>
</comment>
<dbReference type="SUPFAM" id="SSF103473">
    <property type="entry name" value="MFS general substrate transporter"/>
    <property type="match status" value="1"/>
</dbReference>
<comment type="caution">
    <text evidence="9">The sequence shown here is derived from an EMBL/GenBank/DDBJ whole genome shotgun (WGS) entry which is preliminary data.</text>
</comment>
<organism evidence="9 10">
    <name type="scientific">Brevibacillus fulvus</name>
    <dbReference type="NCBI Taxonomy" id="1125967"/>
    <lineage>
        <taxon>Bacteria</taxon>
        <taxon>Bacillati</taxon>
        <taxon>Bacillota</taxon>
        <taxon>Bacilli</taxon>
        <taxon>Bacillales</taxon>
        <taxon>Paenibacillaceae</taxon>
        <taxon>Brevibacillus</taxon>
    </lineage>
</organism>
<feature type="domain" description="Major facilitator superfamily (MFS) profile" evidence="8">
    <location>
        <begin position="11"/>
        <end position="448"/>
    </location>
</feature>
<evidence type="ECO:0000256" key="7">
    <source>
        <dbReference type="SAM" id="Phobius"/>
    </source>
</evidence>
<dbReference type="Gene3D" id="1.20.1720.10">
    <property type="entry name" value="Multidrug resistance protein D"/>
    <property type="match status" value="1"/>
</dbReference>
<feature type="transmembrane region" description="Helical" evidence="7">
    <location>
        <begin position="162"/>
        <end position="184"/>
    </location>
</feature>
<protein>
    <submittedName>
        <fullName evidence="9">MFS family permease</fullName>
    </submittedName>
</protein>
<dbReference type="InterPro" id="IPR011701">
    <property type="entry name" value="MFS"/>
</dbReference>
<evidence type="ECO:0000256" key="3">
    <source>
        <dbReference type="ARBA" id="ARBA00022475"/>
    </source>
</evidence>
<feature type="transmembrane region" description="Helical" evidence="7">
    <location>
        <begin position="403"/>
        <end position="422"/>
    </location>
</feature>
<feature type="transmembrane region" description="Helical" evidence="7">
    <location>
        <begin position="102"/>
        <end position="123"/>
    </location>
</feature>
<dbReference type="PANTHER" id="PTHR42718:SF46">
    <property type="entry name" value="BLR6921 PROTEIN"/>
    <property type="match status" value="1"/>
</dbReference>
<feature type="transmembrane region" description="Helical" evidence="7">
    <location>
        <begin position="304"/>
        <end position="322"/>
    </location>
</feature>
<dbReference type="InterPro" id="IPR036259">
    <property type="entry name" value="MFS_trans_sf"/>
</dbReference>
<evidence type="ECO:0000256" key="1">
    <source>
        <dbReference type="ARBA" id="ARBA00004651"/>
    </source>
</evidence>
<dbReference type="EMBL" id="JAFBEB010000003">
    <property type="protein sequence ID" value="MBM7589600.1"/>
    <property type="molecule type" value="Genomic_DNA"/>
</dbReference>
<evidence type="ECO:0000259" key="8">
    <source>
        <dbReference type="PROSITE" id="PS50850"/>
    </source>
</evidence>
<evidence type="ECO:0000313" key="9">
    <source>
        <dbReference type="EMBL" id="MBM7589600.1"/>
    </source>
</evidence>
<feature type="transmembrane region" description="Helical" evidence="7">
    <location>
        <begin position="76"/>
        <end position="96"/>
    </location>
</feature>
<dbReference type="PANTHER" id="PTHR42718">
    <property type="entry name" value="MAJOR FACILITATOR SUPERFAMILY MULTIDRUG TRANSPORTER MFSC"/>
    <property type="match status" value="1"/>
</dbReference>
<keyword evidence="2" id="KW-0813">Transport</keyword>
<dbReference type="GO" id="GO:0022857">
    <property type="term" value="F:transmembrane transporter activity"/>
    <property type="evidence" value="ECO:0007669"/>
    <property type="project" value="InterPro"/>
</dbReference>
<dbReference type="Pfam" id="PF07690">
    <property type="entry name" value="MFS_1"/>
    <property type="match status" value="1"/>
</dbReference>
<keyword evidence="3" id="KW-1003">Cell membrane</keyword>
<feature type="transmembrane region" description="Helical" evidence="7">
    <location>
        <begin position="267"/>
        <end position="292"/>
    </location>
</feature>
<dbReference type="Gene3D" id="1.20.1250.20">
    <property type="entry name" value="MFS general substrate transporter like domains"/>
    <property type="match status" value="1"/>
</dbReference>
<feature type="transmembrane region" description="Helical" evidence="7">
    <location>
        <begin position="363"/>
        <end position="383"/>
    </location>
</feature>
<dbReference type="Proteomes" id="UP000717624">
    <property type="component" value="Unassembled WGS sequence"/>
</dbReference>
<dbReference type="CDD" id="cd17321">
    <property type="entry name" value="MFS_MMR_MDR_like"/>
    <property type="match status" value="1"/>
</dbReference>
<keyword evidence="6 7" id="KW-0472">Membrane</keyword>